<dbReference type="FunFam" id="1.10.630.10:FF:000036">
    <property type="entry name" value="CYtochrome P450 family"/>
    <property type="match status" value="1"/>
</dbReference>
<dbReference type="PROSITE" id="PS00086">
    <property type="entry name" value="CYTOCHROME_P450"/>
    <property type="match status" value="1"/>
</dbReference>
<dbReference type="GO" id="GO:0005506">
    <property type="term" value="F:iron ion binding"/>
    <property type="evidence" value="ECO:0007669"/>
    <property type="project" value="InterPro"/>
</dbReference>
<dbReference type="AlphaFoldDB" id="A0A8S3YIZ6"/>
<dbReference type="InterPro" id="IPR017972">
    <property type="entry name" value="Cyt_P450_CS"/>
</dbReference>
<comment type="caution">
    <text evidence="10">The sequence shown here is derived from an EMBL/GenBank/DDBJ whole genome shotgun (WGS) entry which is preliminary data.</text>
</comment>
<evidence type="ECO:0000313" key="11">
    <source>
        <dbReference type="Proteomes" id="UP000678393"/>
    </source>
</evidence>
<dbReference type="PRINTS" id="PR00463">
    <property type="entry name" value="EP450I"/>
</dbReference>
<dbReference type="PANTHER" id="PTHR24300">
    <property type="entry name" value="CYTOCHROME P450 508A4-RELATED"/>
    <property type="match status" value="1"/>
</dbReference>
<keyword evidence="4 8" id="KW-0560">Oxidoreductase</keyword>
<evidence type="ECO:0000256" key="9">
    <source>
        <dbReference type="SAM" id="Phobius"/>
    </source>
</evidence>
<accession>A0A8S3YIZ6</accession>
<comment type="cofactor">
    <cofactor evidence="1 7">
        <name>heme</name>
        <dbReference type="ChEBI" id="CHEBI:30413"/>
    </cofactor>
</comment>
<dbReference type="PRINTS" id="PR00385">
    <property type="entry name" value="P450"/>
</dbReference>
<dbReference type="GO" id="GO:0016705">
    <property type="term" value="F:oxidoreductase activity, acting on paired donors, with incorporation or reduction of molecular oxygen"/>
    <property type="evidence" value="ECO:0007669"/>
    <property type="project" value="InterPro"/>
</dbReference>
<feature type="binding site" description="axial binding residue" evidence="7">
    <location>
        <position position="436"/>
    </location>
    <ligand>
        <name>heme</name>
        <dbReference type="ChEBI" id="CHEBI:30413"/>
    </ligand>
    <ligandPart>
        <name>Fe</name>
        <dbReference type="ChEBI" id="CHEBI:18248"/>
    </ligandPart>
</feature>
<dbReference type="Proteomes" id="UP000678393">
    <property type="component" value="Unassembled WGS sequence"/>
</dbReference>
<comment type="similarity">
    <text evidence="2 8">Belongs to the cytochrome P450 family.</text>
</comment>
<dbReference type="InterPro" id="IPR001128">
    <property type="entry name" value="Cyt_P450"/>
</dbReference>
<sequence>MELTTWIVSVVVILAIYIWLQRPDPRLPPSPVRALPIVGHILSMSRDTRSQLRAWRHCCGDIYSLYMGNTLVVVLNGYDLIKEALVTRADIFSDRPSLFVDMASGLPKLGILFSNGAVWKEQRSVSLSILRSFGMGKNVLAEKIQEEIDCYMEVLADLKGECTDIEVFTSISISNIICSILLGQRFDYEDKTFQDLIHKSRDLVSEQEAVSLINFFPWLNFLPGDLFKAKKLRVSYVSLINMFSDVLNEKKHFSDSNDVSNFIYAYINKRNQKIQSGISTSLDDQNLVKTMCDLFGAGTETTSTTIYWCILYILNHQKVQDKVYDEIKNKVGTFRTPTIHDKSQLTYLNAVIMETQRLASIAPVALPHQCSEEVTLKGFTIPKGTMILPNLDSVLHDKDTWGEDAMSFRPERFIDNDGKLKNPEQFIQFGIGPRACLGESLAMMELFLFLSNMFQRFQFLPPNPCSIPPLAYKTGVVVSPLGYEVRVVKRI</sequence>
<evidence type="ECO:0000256" key="7">
    <source>
        <dbReference type="PIRSR" id="PIRSR602401-1"/>
    </source>
</evidence>
<keyword evidence="9" id="KW-1133">Transmembrane helix</keyword>
<evidence type="ECO:0000256" key="3">
    <source>
        <dbReference type="ARBA" id="ARBA00022723"/>
    </source>
</evidence>
<evidence type="ECO:0000313" key="10">
    <source>
        <dbReference type="EMBL" id="CAG5115332.1"/>
    </source>
</evidence>
<proteinExistence type="inferred from homology"/>
<dbReference type="Pfam" id="PF00067">
    <property type="entry name" value="p450"/>
    <property type="match status" value="1"/>
</dbReference>
<name>A0A8S3YIZ6_9EUPU</name>
<dbReference type="GO" id="GO:0020037">
    <property type="term" value="F:heme binding"/>
    <property type="evidence" value="ECO:0007669"/>
    <property type="project" value="InterPro"/>
</dbReference>
<gene>
    <name evidence="10" type="ORF">CUNI_LOCUS890</name>
</gene>
<dbReference type="Gene3D" id="1.10.630.10">
    <property type="entry name" value="Cytochrome P450"/>
    <property type="match status" value="1"/>
</dbReference>
<dbReference type="GO" id="GO:0004497">
    <property type="term" value="F:monooxygenase activity"/>
    <property type="evidence" value="ECO:0007669"/>
    <property type="project" value="UniProtKB-KW"/>
</dbReference>
<organism evidence="10 11">
    <name type="scientific">Candidula unifasciata</name>
    <dbReference type="NCBI Taxonomy" id="100452"/>
    <lineage>
        <taxon>Eukaryota</taxon>
        <taxon>Metazoa</taxon>
        <taxon>Spiralia</taxon>
        <taxon>Lophotrochozoa</taxon>
        <taxon>Mollusca</taxon>
        <taxon>Gastropoda</taxon>
        <taxon>Heterobranchia</taxon>
        <taxon>Euthyneura</taxon>
        <taxon>Panpulmonata</taxon>
        <taxon>Eupulmonata</taxon>
        <taxon>Stylommatophora</taxon>
        <taxon>Helicina</taxon>
        <taxon>Helicoidea</taxon>
        <taxon>Geomitridae</taxon>
        <taxon>Candidula</taxon>
    </lineage>
</organism>
<evidence type="ECO:0000256" key="8">
    <source>
        <dbReference type="RuleBase" id="RU000461"/>
    </source>
</evidence>
<dbReference type="InterPro" id="IPR002401">
    <property type="entry name" value="Cyt_P450_E_grp-I"/>
</dbReference>
<reference evidence="10" key="1">
    <citation type="submission" date="2021-04" db="EMBL/GenBank/DDBJ databases">
        <authorList>
            <consortium name="Molecular Ecology Group"/>
        </authorList>
    </citation>
    <scope>NUCLEOTIDE SEQUENCE</scope>
</reference>
<keyword evidence="9" id="KW-0472">Membrane</keyword>
<feature type="transmembrane region" description="Helical" evidence="9">
    <location>
        <begin position="6"/>
        <end position="23"/>
    </location>
</feature>
<keyword evidence="9" id="KW-0812">Transmembrane</keyword>
<dbReference type="EMBL" id="CAJHNH020000105">
    <property type="protein sequence ID" value="CAG5115332.1"/>
    <property type="molecule type" value="Genomic_DNA"/>
</dbReference>
<keyword evidence="11" id="KW-1185">Reference proteome</keyword>
<evidence type="ECO:0000256" key="6">
    <source>
        <dbReference type="ARBA" id="ARBA00023033"/>
    </source>
</evidence>
<dbReference type="InterPro" id="IPR050182">
    <property type="entry name" value="Cytochrome_P450_fam2"/>
</dbReference>
<evidence type="ECO:0000256" key="1">
    <source>
        <dbReference type="ARBA" id="ARBA00001971"/>
    </source>
</evidence>
<keyword evidence="6 8" id="KW-0503">Monooxygenase</keyword>
<evidence type="ECO:0000256" key="2">
    <source>
        <dbReference type="ARBA" id="ARBA00010617"/>
    </source>
</evidence>
<dbReference type="SUPFAM" id="SSF48264">
    <property type="entry name" value="Cytochrome P450"/>
    <property type="match status" value="1"/>
</dbReference>
<keyword evidence="5 7" id="KW-0408">Iron</keyword>
<evidence type="ECO:0008006" key="12">
    <source>
        <dbReference type="Google" id="ProtNLM"/>
    </source>
</evidence>
<dbReference type="InterPro" id="IPR036396">
    <property type="entry name" value="Cyt_P450_sf"/>
</dbReference>
<evidence type="ECO:0000256" key="5">
    <source>
        <dbReference type="ARBA" id="ARBA00023004"/>
    </source>
</evidence>
<dbReference type="OrthoDB" id="2789670at2759"/>
<protein>
    <recommendedName>
        <fullName evidence="12">Cytochrome P450</fullName>
    </recommendedName>
</protein>
<evidence type="ECO:0000256" key="4">
    <source>
        <dbReference type="ARBA" id="ARBA00023002"/>
    </source>
</evidence>
<keyword evidence="3 7" id="KW-0479">Metal-binding</keyword>
<keyword evidence="7 8" id="KW-0349">Heme</keyword>